<feature type="non-terminal residue" evidence="1">
    <location>
        <position position="1"/>
    </location>
</feature>
<reference evidence="1" key="1">
    <citation type="submission" date="2014-12" db="EMBL/GenBank/DDBJ databases">
        <title>Insight into the proteome of Arion vulgaris.</title>
        <authorList>
            <person name="Aradska J."/>
            <person name="Bulat T."/>
            <person name="Smidak R."/>
            <person name="Sarate P."/>
            <person name="Gangsoo J."/>
            <person name="Sialana F."/>
            <person name="Bilban M."/>
            <person name="Lubec G."/>
        </authorList>
    </citation>
    <scope>NUCLEOTIDE SEQUENCE</scope>
    <source>
        <tissue evidence="1">Skin</tissue>
    </source>
</reference>
<organism evidence="1">
    <name type="scientific">Arion vulgaris</name>
    <dbReference type="NCBI Taxonomy" id="1028688"/>
    <lineage>
        <taxon>Eukaryota</taxon>
        <taxon>Metazoa</taxon>
        <taxon>Spiralia</taxon>
        <taxon>Lophotrochozoa</taxon>
        <taxon>Mollusca</taxon>
        <taxon>Gastropoda</taxon>
        <taxon>Heterobranchia</taxon>
        <taxon>Euthyneura</taxon>
        <taxon>Panpulmonata</taxon>
        <taxon>Eupulmonata</taxon>
        <taxon>Stylommatophora</taxon>
        <taxon>Helicina</taxon>
        <taxon>Arionoidea</taxon>
        <taxon>Arionidae</taxon>
        <taxon>Arion</taxon>
    </lineage>
</organism>
<dbReference type="AlphaFoldDB" id="A0A0B7B092"/>
<proteinExistence type="predicted"/>
<dbReference type="EMBL" id="HACG01039432">
    <property type="protein sequence ID" value="CEK86297.1"/>
    <property type="molecule type" value="Transcribed_RNA"/>
</dbReference>
<gene>
    <name evidence="1" type="primary">ORF153065</name>
</gene>
<protein>
    <submittedName>
        <fullName evidence="1">Uncharacterized protein</fullName>
    </submittedName>
</protein>
<name>A0A0B7B092_9EUPU</name>
<accession>A0A0B7B092</accession>
<sequence>WTEKRKNKDIIQDLYIEKYWLINNIRSQKMKHFDHVKHHSGLERIVWFLKYEAGDDQGKGGYKT</sequence>
<evidence type="ECO:0000313" key="1">
    <source>
        <dbReference type="EMBL" id="CEK86297.1"/>
    </source>
</evidence>